<accession>W7TNX2</accession>
<name>W7TNX2_9STRA</name>
<gene>
    <name evidence="2" type="ORF">Naga_100011g95</name>
</gene>
<sequence length="275" mass="30259">MEDRTLIPVRTIFTIEELLEAEDAELWLFRTPLDFNAEYLVKSKLKIDEDAVIGSVLRAIKEDGEVDGHSGTGDVLADSLSRELGPSYEVLLGDPAESKAYRVLLQAGEDDPGVLKIAPPFTRHIVVAQRPFEAGHLSSPGPSTPPSEGNEDLQSDTELALKRKARHDIARIVVPYSHVPQVEGLQVRFKPLGAGSVPPPPLWSKEGEGEEKRGKSRGSPYLGRDRKAGLTKQEVEGGAVCGKRGLEEVERGEIRVSSKEKRQKSRKESSKRRIV</sequence>
<evidence type="ECO:0000313" key="2">
    <source>
        <dbReference type="EMBL" id="EWM22414.1"/>
    </source>
</evidence>
<comment type="caution">
    <text evidence="2">The sequence shown here is derived from an EMBL/GenBank/DDBJ whole genome shotgun (WGS) entry which is preliminary data.</text>
</comment>
<protein>
    <submittedName>
        <fullName evidence="2">Uncharacterized protein</fullName>
    </submittedName>
</protein>
<evidence type="ECO:0000256" key="1">
    <source>
        <dbReference type="SAM" id="MobiDB-lite"/>
    </source>
</evidence>
<dbReference type="OrthoDB" id="10342436at2759"/>
<evidence type="ECO:0000313" key="3">
    <source>
        <dbReference type="Proteomes" id="UP000019335"/>
    </source>
</evidence>
<dbReference type="Proteomes" id="UP000019335">
    <property type="component" value="Unassembled WGS sequence"/>
</dbReference>
<keyword evidence="3" id="KW-1185">Reference proteome</keyword>
<dbReference type="InterPro" id="IPR013240">
    <property type="entry name" value="DNA-dir_RNA_pol1_su_RPA34"/>
</dbReference>
<dbReference type="AlphaFoldDB" id="W7TNX2"/>
<feature type="compositionally biased region" description="Basic and acidic residues" evidence="1">
    <location>
        <begin position="244"/>
        <end position="260"/>
    </location>
</feature>
<dbReference type="GO" id="GO:0006360">
    <property type="term" value="P:transcription by RNA polymerase I"/>
    <property type="evidence" value="ECO:0007669"/>
    <property type="project" value="InterPro"/>
</dbReference>
<feature type="region of interest" description="Disordered" evidence="1">
    <location>
        <begin position="134"/>
        <end position="155"/>
    </location>
</feature>
<reference evidence="2 3" key="1">
    <citation type="journal article" date="2014" name="Mol. Plant">
        <title>Chromosome Scale Genome Assembly and Transcriptome Profiling of Nannochloropsis gaditana in Nitrogen Depletion.</title>
        <authorList>
            <person name="Corteggiani Carpinelli E."/>
            <person name="Telatin A."/>
            <person name="Vitulo N."/>
            <person name="Forcato C."/>
            <person name="D'Angelo M."/>
            <person name="Schiavon R."/>
            <person name="Vezzi A."/>
            <person name="Giacometti G.M."/>
            <person name="Morosinotto T."/>
            <person name="Valle G."/>
        </authorList>
    </citation>
    <scope>NUCLEOTIDE SEQUENCE [LARGE SCALE GENOMIC DNA]</scope>
    <source>
        <strain evidence="2 3">B-31</strain>
    </source>
</reference>
<organism evidence="2 3">
    <name type="scientific">Nannochloropsis gaditana</name>
    <dbReference type="NCBI Taxonomy" id="72520"/>
    <lineage>
        <taxon>Eukaryota</taxon>
        <taxon>Sar</taxon>
        <taxon>Stramenopiles</taxon>
        <taxon>Ochrophyta</taxon>
        <taxon>Eustigmatophyceae</taxon>
        <taxon>Eustigmatales</taxon>
        <taxon>Monodopsidaceae</taxon>
        <taxon>Nannochloropsis</taxon>
    </lineage>
</organism>
<proteinExistence type="predicted"/>
<dbReference type="Pfam" id="PF08208">
    <property type="entry name" value="RNA_polI_A34"/>
    <property type="match status" value="1"/>
</dbReference>
<feature type="compositionally biased region" description="Basic residues" evidence="1">
    <location>
        <begin position="261"/>
        <end position="275"/>
    </location>
</feature>
<dbReference type="EMBL" id="AZIL01002191">
    <property type="protein sequence ID" value="EWM22414.1"/>
    <property type="molecule type" value="Genomic_DNA"/>
</dbReference>
<feature type="region of interest" description="Disordered" evidence="1">
    <location>
        <begin position="193"/>
        <end position="275"/>
    </location>
</feature>